<dbReference type="AlphaFoldDB" id="A0A841Q200"/>
<feature type="transmembrane region" description="Helical" evidence="3">
    <location>
        <begin position="6"/>
        <end position="26"/>
    </location>
</feature>
<keyword evidence="2" id="KW-0406">Ion transport</keyword>
<evidence type="ECO:0000256" key="2">
    <source>
        <dbReference type="ARBA" id="ARBA00023065"/>
    </source>
</evidence>
<gene>
    <name evidence="4" type="ORF">HNQ94_000476</name>
</gene>
<dbReference type="InterPro" id="IPR038662">
    <property type="entry name" value="ATP_synth_F0_csu_sf"/>
</dbReference>
<evidence type="ECO:0000313" key="4">
    <source>
        <dbReference type="EMBL" id="MBB6452055.1"/>
    </source>
</evidence>
<comment type="caution">
    <text evidence="4">The sequence shown here is derived from an EMBL/GenBank/DDBJ whole genome shotgun (WGS) entry which is preliminary data.</text>
</comment>
<keyword evidence="3" id="KW-0812">Transmembrane</keyword>
<sequence length="151" mass="17125">MNPGWLFVLASLIAVVGITISFRQLITRLEDKLRDSEEVNQKTFQKDLSRLFIKIMIIESIPIILIFLGFIEMNYFELTNLFQVYIPLILVLGILVFGLISIFSTRGAVIAMHEIPKDTRGFIYTLLFIGMALVSAIPIISIISIFMILGQ</sequence>
<keyword evidence="5" id="KW-1185">Reference proteome</keyword>
<proteinExistence type="predicted"/>
<keyword evidence="3" id="KW-0472">Membrane</keyword>
<dbReference type="Proteomes" id="UP000581688">
    <property type="component" value="Unassembled WGS sequence"/>
</dbReference>
<feature type="transmembrane region" description="Helical" evidence="3">
    <location>
        <begin position="83"/>
        <end position="103"/>
    </location>
</feature>
<dbReference type="GO" id="GO:1902600">
    <property type="term" value="P:proton transmembrane transport"/>
    <property type="evidence" value="ECO:0007669"/>
    <property type="project" value="UniProtKB-KW"/>
</dbReference>
<evidence type="ECO:0000256" key="3">
    <source>
        <dbReference type="SAM" id="Phobius"/>
    </source>
</evidence>
<dbReference type="RefSeq" id="WP_174494395.1">
    <property type="nucleotide sequence ID" value="NZ_CADDWK010000001.1"/>
</dbReference>
<keyword evidence="3" id="KW-1133">Transmembrane helix</keyword>
<keyword evidence="2" id="KW-0813">Transport</keyword>
<feature type="transmembrane region" description="Helical" evidence="3">
    <location>
        <begin position="51"/>
        <end position="71"/>
    </location>
</feature>
<feature type="transmembrane region" description="Helical" evidence="3">
    <location>
        <begin position="124"/>
        <end position="149"/>
    </location>
</feature>
<keyword evidence="1" id="KW-0375">Hydrogen ion transport</keyword>
<dbReference type="EMBL" id="JACHGH010000001">
    <property type="protein sequence ID" value="MBB6452055.1"/>
    <property type="molecule type" value="Genomic_DNA"/>
</dbReference>
<accession>A0A841Q200</accession>
<reference evidence="4 5" key="1">
    <citation type="submission" date="2020-08" db="EMBL/GenBank/DDBJ databases">
        <title>Genomic Encyclopedia of Type Strains, Phase IV (KMG-IV): sequencing the most valuable type-strain genomes for metagenomic binning, comparative biology and taxonomic classification.</title>
        <authorList>
            <person name="Goeker M."/>
        </authorList>
    </citation>
    <scope>NUCLEOTIDE SEQUENCE [LARGE SCALE GENOMIC DNA]</scope>
    <source>
        <strain evidence="4 5">DSM 19612</strain>
    </source>
</reference>
<organism evidence="4 5">
    <name type="scientific">Salirhabdus euzebyi</name>
    <dbReference type="NCBI Taxonomy" id="394506"/>
    <lineage>
        <taxon>Bacteria</taxon>
        <taxon>Bacillati</taxon>
        <taxon>Bacillota</taxon>
        <taxon>Bacilli</taxon>
        <taxon>Bacillales</taxon>
        <taxon>Bacillaceae</taxon>
        <taxon>Salirhabdus</taxon>
    </lineage>
</organism>
<protein>
    <submittedName>
        <fullName evidence="4">Putative membrane protein YecN with MAPEG domain</fullName>
    </submittedName>
</protein>
<dbReference type="Gene3D" id="1.20.20.10">
    <property type="entry name" value="F1F0 ATP synthase subunit C"/>
    <property type="match status" value="1"/>
</dbReference>
<evidence type="ECO:0000256" key="1">
    <source>
        <dbReference type="ARBA" id="ARBA00022781"/>
    </source>
</evidence>
<name>A0A841Q200_9BACI</name>
<evidence type="ECO:0000313" key="5">
    <source>
        <dbReference type="Proteomes" id="UP000581688"/>
    </source>
</evidence>